<evidence type="ECO:0000259" key="7">
    <source>
        <dbReference type="Pfam" id="PF08281"/>
    </source>
</evidence>
<comment type="similarity">
    <text evidence="1">Belongs to the sigma-70 factor family. ECF subfamily.</text>
</comment>
<dbReference type="SUPFAM" id="SSF88946">
    <property type="entry name" value="Sigma2 domain of RNA polymerase sigma factors"/>
    <property type="match status" value="1"/>
</dbReference>
<dbReference type="InterPro" id="IPR013249">
    <property type="entry name" value="RNA_pol_sigma70_r4_t2"/>
</dbReference>
<dbReference type="InterPro" id="IPR014325">
    <property type="entry name" value="RNA_pol_sigma-E_actinobac"/>
</dbReference>
<dbReference type="Proteomes" id="UP000642070">
    <property type="component" value="Unassembled WGS sequence"/>
</dbReference>
<protein>
    <submittedName>
        <fullName evidence="8">DNA-directed RNA polymerase sigma-70 factor</fullName>
    </submittedName>
</protein>
<comment type="caution">
    <text evidence="8">The sequence shown here is derived from an EMBL/GenBank/DDBJ whole genome shotgun (WGS) entry which is preliminary data.</text>
</comment>
<dbReference type="GO" id="GO:0016987">
    <property type="term" value="F:sigma factor activity"/>
    <property type="evidence" value="ECO:0007669"/>
    <property type="project" value="UniProtKB-KW"/>
</dbReference>
<accession>A0A917T6B3</accession>
<reference evidence="8" key="1">
    <citation type="journal article" date="2014" name="Int. J. Syst. Evol. Microbiol.">
        <title>Complete genome sequence of Corynebacterium casei LMG S-19264T (=DSM 44701T), isolated from a smear-ripened cheese.</title>
        <authorList>
            <consortium name="US DOE Joint Genome Institute (JGI-PGF)"/>
            <person name="Walter F."/>
            <person name="Albersmeier A."/>
            <person name="Kalinowski J."/>
            <person name="Ruckert C."/>
        </authorList>
    </citation>
    <scope>NUCLEOTIDE SEQUENCE</scope>
    <source>
        <strain evidence="8">JCM 19831</strain>
    </source>
</reference>
<organism evidence="8 9">
    <name type="scientific">Dactylosporangium sucinum</name>
    <dbReference type="NCBI Taxonomy" id="1424081"/>
    <lineage>
        <taxon>Bacteria</taxon>
        <taxon>Bacillati</taxon>
        <taxon>Actinomycetota</taxon>
        <taxon>Actinomycetes</taxon>
        <taxon>Micromonosporales</taxon>
        <taxon>Micromonosporaceae</taxon>
        <taxon>Dactylosporangium</taxon>
    </lineage>
</organism>
<keyword evidence="3" id="KW-0731">Sigma factor</keyword>
<reference evidence="8" key="2">
    <citation type="submission" date="2020-09" db="EMBL/GenBank/DDBJ databases">
        <authorList>
            <person name="Sun Q."/>
            <person name="Ohkuma M."/>
        </authorList>
    </citation>
    <scope>NUCLEOTIDE SEQUENCE</scope>
    <source>
        <strain evidence="8">JCM 19831</strain>
    </source>
</reference>
<dbReference type="Pfam" id="PF08281">
    <property type="entry name" value="Sigma70_r4_2"/>
    <property type="match status" value="1"/>
</dbReference>
<keyword evidence="4" id="KW-0238">DNA-binding</keyword>
<dbReference type="InterPro" id="IPR014284">
    <property type="entry name" value="RNA_pol_sigma-70_dom"/>
</dbReference>
<dbReference type="NCBIfam" id="TIGR02937">
    <property type="entry name" value="sigma70-ECF"/>
    <property type="match status" value="1"/>
</dbReference>
<evidence type="ECO:0000259" key="6">
    <source>
        <dbReference type="Pfam" id="PF04542"/>
    </source>
</evidence>
<dbReference type="PANTHER" id="PTHR43133">
    <property type="entry name" value="RNA POLYMERASE ECF-TYPE SIGMA FACTO"/>
    <property type="match status" value="1"/>
</dbReference>
<dbReference type="AlphaFoldDB" id="A0A917T6B3"/>
<dbReference type="InterPro" id="IPR013324">
    <property type="entry name" value="RNA_pol_sigma_r3/r4-like"/>
</dbReference>
<keyword evidence="8" id="KW-0240">DNA-directed RNA polymerase</keyword>
<feature type="domain" description="RNA polymerase sigma-70 region 2" evidence="6">
    <location>
        <begin position="14"/>
        <end position="80"/>
    </location>
</feature>
<dbReference type="CDD" id="cd06171">
    <property type="entry name" value="Sigma70_r4"/>
    <property type="match status" value="1"/>
</dbReference>
<evidence type="ECO:0000256" key="2">
    <source>
        <dbReference type="ARBA" id="ARBA00023015"/>
    </source>
</evidence>
<evidence type="ECO:0000256" key="4">
    <source>
        <dbReference type="ARBA" id="ARBA00023125"/>
    </source>
</evidence>
<dbReference type="PANTHER" id="PTHR43133:SF50">
    <property type="entry name" value="ECF RNA POLYMERASE SIGMA FACTOR SIGM"/>
    <property type="match status" value="1"/>
</dbReference>
<keyword evidence="2" id="KW-0805">Transcription regulation</keyword>
<feature type="domain" description="RNA polymerase sigma factor 70 region 4 type 2" evidence="7">
    <location>
        <begin position="102"/>
        <end position="152"/>
    </location>
</feature>
<evidence type="ECO:0000256" key="5">
    <source>
        <dbReference type="ARBA" id="ARBA00023163"/>
    </source>
</evidence>
<proteinExistence type="inferred from homology"/>
<dbReference type="EMBL" id="BMPI01000004">
    <property type="protein sequence ID" value="GGM12009.1"/>
    <property type="molecule type" value="Genomic_DNA"/>
</dbReference>
<dbReference type="InterPro" id="IPR007627">
    <property type="entry name" value="RNA_pol_sigma70_r2"/>
</dbReference>
<keyword evidence="9" id="KW-1185">Reference proteome</keyword>
<keyword evidence="5" id="KW-0804">Transcription</keyword>
<dbReference type="GO" id="GO:0000428">
    <property type="term" value="C:DNA-directed RNA polymerase complex"/>
    <property type="evidence" value="ECO:0007669"/>
    <property type="project" value="UniProtKB-KW"/>
</dbReference>
<gene>
    <name evidence="8" type="ORF">GCM10007977_011470</name>
</gene>
<dbReference type="Gene3D" id="1.10.10.10">
    <property type="entry name" value="Winged helix-like DNA-binding domain superfamily/Winged helix DNA-binding domain"/>
    <property type="match status" value="1"/>
</dbReference>
<dbReference type="GO" id="GO:0006352">
    <property type="term" value="P:DNA-templated transcription initiation"/>
    <property type="evidence" value="ECO:0007669"/>
    <property type="project" value="InterPro"/>
</dbReference>
<dbReference type="GO" id="GO:0003677">
    <property type="term" value="F:DNA binding"/>
    <property type="evidence" value="ECO:0007669"/>
    <property type="project" value="UniProtKB-KW"/>
</dbReference>
<name>A0A917T6B3_9ACTN</name>
<dbReference type="InterPro" id="IPR039425">
    <property type="entry name" value="RNA_pol_sigma-70-like"/>
</dbReference>
<dbReference type="Pfam" id="PF04542">
    <property type="entry name" value="Sigma70_r2"/>
    <property type="match status" value="1"/>
</dbReference>
<evidence type="ECO:0000256" key="3">
    <source>
        <dbReference type="ARBA" id="ARBA00023082"/>
    </source>
</evidence>
<sequence>MPSWEAPPSFAEYVRDRHRELLRFAHLLSGDDQLAADLVQDALERTGMAWKRVQRTDEPGVYVRRIIVNQYLNRRRALRRERLTDRVPEVAHVDPEPVDHGLWRAIQALPKQQRTVLVLRYYDDLSEAQAATVLGCSVGTVKSNTSRALQKLRDSMRMEAAADGH</sequence>
<dbReference type="NCBIfam" id="TIGR02983">
    <property type="entry name" value="SigE-fam_strep"/>
    <property type="match status" value="1"/>
</dbReference>
<dbReference type="InterPro" id="IPR036388">
    <property type="entry name" value="WH-like_DNA-bd_sf"/>
</dbReference>
<dbReference type="RefSeq" id="WP_190248621.1">
    <property type="nucleotide sequence ID" value="NZ_BMPI01000004.1"/>
</dbReference>
<evidence type="ECO:0000256" key="1">
    <source>
        <dbReference type="ARBA" id="ARBA00010641"/>
    </source>
</evidence>
<dbReference type="InterPro" id="IPR013325">
    <property type="entry name" value="RNA_pol_sigma_r2"/>
</dbReference>
<evidence type="ECO:0000313" key="9">
    <source>
        <dbReference type="Proteomes" id="UP000642070"/>
    </source>
</evidence>
<dbReference type="Gene3D" id="1.10.1740.10">
    <property type="match status" value="1"/>
</dbReference>
<dbReference type="SUPFAM" id="SSF88659">
    <property type="entry name" value="Sigma3 and sigma4 domains of RNA polymerase sigma factors"/>
    <property type="match status" value="1"/>
</dbReference>
<evidence type="ECO:0000313" key="8">
    <source>
        <dbReference type="EMBL" id="GGM12009.1"/>
    </source>
</evidence>